<accession>A0A848DHX5</accession>
<dbReference type="RefSeq" id="WP_169412999.1">
    <property type="nucleotide sequence ID" value="NZ_JAAXKZ010000035.1"/>
</dbReference>
<organism evidence="1 2">
    <name type="scientific">Pseudonocardia bannensis</name>
    <dbReference type="NCBI Taxonomy" id="630973"/>
    <lineage>
        <taxon>Bacteria</taxon>
        <taxon>Bacillati</taxon>
        <taxon>Actinomycetota</taxon>
        <taxon>Actinomycetes</taxon>
        <taxon>Pseudonocardiales</taxon>
        <taxon>Pseudonocardiaceae</taxon>
        <taxon>Pseudonocardia</taxon>
    </lineage>
</organism>
<evidence type="ECO:0000313" key="1">
    <source>
        <dbReference type="EMBL" id="NMH92288.1"/>
    </source>
</evidence>
<keyword evidence="2" id="KW-1185">Reference proteome</keyword>
<dbReference type="AlphaFoldDB" id="A0A848DHX5"/>
<protein>
    <submittedName>
        <fullName evidence="1">Uncharacterized protein</fullName>
    </submittedName>
</protein>
<evidence type="ECO:0000313" key="2">
    <source>
        <dbReference type="Proteomes" id="UP000586918"/>
    </source>
</evidence>
<dbReference type="EMBL" id="JAAXKZ010000035">
    <property type="protein sequence ID" value="NMH92288.1"/>
    <property type="molecule type" value="Genomic_DNA"/>
</dbReference>
<dbReference type="Proteomes" id="UP000586918">
    <property type="component" value="Unassembled WGS sequence"/>
</dbReference>
<proteinExistence type="predicted"/>
<sequence>MTVRYPMVPVPCGHCRATRLAGEVHHQPRCPVDHRNYAFFAHPDLMELDLHLAAFYPES</sequence>
<comment type="caution">
    <text evidence="1">The sequence shown here is derived from an EMBL/GenBank/DDBJ whole genome shotgun (WGS) entry which is preliminary data.</text>
</comment>
<gene>
    <name evidence="1" type="ORF">HF519_12040</name>
</gene>
<reference evidence="1 2" key="1">
    <citation type="submission" date="2020-04" db="EMBL/GenBank/DDBJ databases">
        <authorList>
            <person name="Klaysubun C."/>
            <person name="Duangmal K."/>
            <person name="Lipun K."/>
        </authorList>
    </citation>
    <scope>NUCLEOTIDE SEQUENCE [LARGE SCALE GENOMIC DNA]</scope>
    <source>
        <strain evidence="1 2">DSM 45300</strain>
    </source>
</reference>
<name>A0A848DHX5_9PSEU</name>